<dbReference type="OrthoDB" id="8942186at2759"/>
<keyword evidence="4" id="KW-1185">Reference proteome</keyword>
<dbReference type="GO" id="GO:0000164">
    <property type="term" value="C:protein phosphatase type 1 complex"/>
    <property type="evidence" value="ECO:0007669"/>
    <property type="project" value="TreeGrafter"/>
</dbReference>
<gene>
    <name evidence="3" type="ORF">Ocin01_13690</name>
</gene>
<proteinExistence type="predicted"/>
<reference evidence="3 4" key="1">
    <citation type="journal article" date="2016" name="Genome Biol. Evol.">
        <title>Gene Family Evolution Reflects Adaptation to Soil Environmental Stressors in the Genome of the Collembolan Orchesella cincta.</title>
        <authorList>
            <person name="Faddeeva-Vakhrusheva A."/>
            <person name="Derks M.F."/>
            <person name="Anvar S.Y."/>
            <person name="Agamennone V."/>
            <person name="Suring W."/>
            <person name="Smit S."/>
            <person name="van Straalen N.M."/>
            <person name="Roelofs D."/>
        </authorList>
    </citation>
    <scope>NUCLEOTIDE SEQUENCE [LARGE SCALE GENOMIC DNA]</scope>
    <source>
        <tissue evidence="3">Mixed pool</tissue>
    </source>
</reference>
<dbReference type="Gene3D" id="2.60.40.2440">
    <property type="entry name" value="Carbohydrate binding type-21 domain"/>
    <property type="match status" value="1"/>
</dbReference>
<feature type="region of interest" description="Disordered" evidence="1">
    <location>
        <begin position="209"/>
        <end position="228"/>
    </location>
</feature>
<feature type="compositionally biased region" description="Low complexity" evidence="1">
    <location>
        <begin position="108"/>
        <end position="129"/>
    </location>
</feature>
<dbReference type="GO" id="GO:0008157">
    <property type="term" value="F:protein phosphatase 1 binding"/>
    <property type="evidence" value="ECO:0007669"/>
    <property type="project" value="TreeGrafter"/>
</dbReference>
<dbReference type="Proteomes" id="UP000094527">
    <property type="component" value="Unassembled WGS sequence"/>
</dbReference>
<dbReference type="InterPro" id="IPR038175">
    <property type="entry name" value="CBM21_dom_sf"/>
</dbReference>
<dbReference type="PROSITE" id="PS51159">
    <property type="entry name" value="CBM21"/>
    <property type="match status" value="1"/>
</dbReference>
<feature type="compositionally biased region" description="Basic and acidic residues" evidence="1">
    <location>
        <begin position="132"/>
        <end position="148"/>
    </location>
</feature>
<sequence length="397" mass="44124">MDELMRMIKNFVGLATRVSNLEISLLSPVSPPSTEPCSNTALFAQRLQMKLKSHLEASDSSSSSEEYFTNSTASHEEDTTSSNSEIFYDFDDVVYDEELTSDYGTGGSNSTVVASRSSSSGSSSSGSSVLAEESKLLTKPSEISKESEDCGGSGVTYRRSSSLKSGKTPPGTPMKKIVRFADAMGLDLTDIKVFLDEIPKVPKEAYRDLHIPDYQGPPSSGSTNNNDTSSMNFYNTLVSRSNLNFVRCSTTVLLENAYLTQETISNTQTRSSQVKQVIKGSVRVMNLDFHKSVYVRYTYNDWKDFQDFLVTNNLATYMPGSCDGFSDNFRVQYRDRRVSFPAPYLPGHDDAKLQFACRFHCQGNQFWDNNQGRNYVFQNVPTVSKSGMSPGFYDQPV</sequence>
<dbReference type="InterPro" id="IPR005036">
    <property type="entry name" value="CBM21_dom"/>
</dbReference>
<comment type="caution">
    <text evidence="3">The sequence shown here is derived from an EMBL/GenBank/DDBJ whole genome shotgun (WGS) entry which is preliminary data.</text>
</comment>
<feature type="compositionally biased region" description="Low complexity" evidence="1">
    <location>
        <begin position="216"/>
        <end position="228"/>
    </location>
</feature>
<dbReference type="InterPro" id="IPR050782">
    <property type="entry name" value="PP1_regulatory_subunit_3"/>
</dbReference>
<evidence type="ECO:0000259" key="2">
    <source>
        <dbReference type="PROSITE" id="PS51159"/>
    </source>
</evidence>
<feature type="region of interest" description="Disordered" evidence="1">
    <location>
        <begin position="101"/>
        <end position="174"/>
    </location>
</feature>
<name>A0A1D2MJ38_ORCCI</name>
<dbReference type="PANTHER" id="PTHR12307">
    <property type="entry name" value="PROTEIN PHOSPHATASE 1 REGULATORY SUBUNIT"/>
    <property type="match status" value="1"/>
</dbReference>
<feature type="compositionally biased region" description="Low complexity" evidence="1">
    <location>
        <begin position="58"/>
        <end position="71"/>
    </location>
</feature>
<evidence type="ECO:0000313" key="3">
    <source>
        <dbReference type="EMBL" id="ODM93009.1"/>
    </source>
</evidence>
<dbReference type="EMBL" id="LJIJ01001101">
    <property type="protein sequence ID" value="ODM93009.1"/>
    <property type="molecule type" value="Genomic_DNA"/>
</dbReference>
<dbReference type="PANTHER" id="PTHR12307:SF36">
    <property type="entry name" value="GLYCOGEN-BINDING SUBUNIT 76A"/>
    <property type="match status" value="1"/>
</dbReference>
<protein>
    <submittedName>
        <fullName evidence="3">Glycogen-binding subunit 76A</fullName>
    </submittedName>
</protein>
<evidence type="ECO:0000256" key="1">
    <source>
        <dbReference type="SAM" id="MobiDB-lite"/>
    </source>
</evidence>
<dbReference type="GO" id="GO:2001069">
    <property type="term" value="F:glycogen binding"/>
    <property type="evidence" value="ECO:0007669"/>
    <property type="project" value="TreeGrafter"/>
</dbReference>
<evidence type="ECO:0000313" key="4">
    <source>
        <dbReference type="Proteomes" id="UP000094527"/>
    </source>
</evidence>
<dbReference type="STRING" id="48709.A0A1D2MJ38"/>
<dbReference type="GO" id="GO:0005979">
    <property type="term" value="P:regulation of glycogen biosynthetic process"/>
    <property type="evidence" value="ECO:0007669"/>
    <property type="project" value="TreeGrafter"/>
</dbReference>
<accession>A0A1D2MJ38</accession>
<feature type="region of interest" description="Disordered" evidence="1">
    <location>
        <begin position="54"/>
        <end position="82"/>
    </location>
</feature>
<dbReference type="AlphaFoldDB" id="A0A1D2MJ38"/>
<dbReference type="Pfam" id="PF03370">
    <property type="entry name" value="CBM_21"/>
    <property type="match status" value="1"/>
</dbReference>
<feature type="domain" description="CBM21" evidence="2">
    <location>
        <begin position="256"/>
        <end position="378"/>
    </location>
</feature>
<organism evidence="3 4">
    <name type="scientific">Orchesella cincta</name>
    <name type="common">Springtail</name>
    <name type="synonym">Podura cincta</name>
    <dbReference type="NCBI Taxonomy" id="48709"/>
    <lineage>
        <taxon>Eukaryota</taxon>
        <taxon>Metazoa</taxon>
        <taxon>Ecdysozoa</taxon>
        <taxon>Arthropoda</taxon>
        <taxon>Hexapoda</taxon>
        <taxon>Collembola</taxon>
        <taxon>Entomobryomorpha</taxon>
        <taxon>Entomobryoidea</taxon>
        <taxon>Orchesellidae</taxon>
        <taxon>Orchesellinae</taxon>
        <taxon>Orchesella</taxon>
    </lineage>
</organism>